<dbReference type="GO" id="GO:0008198">
    <property type="term" value="F:ferrous iron binding"/>
    <property type="evidence" value="ECO:0007669"/>
    <property type="project" value="TreeGrafter"/>
</dbReference>
<evidence type="ECO:0000256" key="1">
    <source>
        <dbReference type="ARBA" id="ARBA00006950"/>
    </source>
</evidence>
<dbReference type="GO" id="GO:0006826">
    <property type="term" value="P:iron ion transport"/>
    <property type="evidence" value="ECO:0007669"/>
    <property type="project" value="InterPro"/>
</dbReference>
<dbReference type="FunFam" id="1.20.1260.10:FF:000001">
    <property type="entry name" value="Non-heme ferritin"/>
    <property type="match status" value="1"/>
</dbReference>
<comment type="catalytic activity">
    <reaction evidence="7">
        <text>4 Fe(2+) + O2 + 6 H2O = 4 iron(III) oxide-hydroxide + 12 H(+)</text>
        <dbReference type="Rhea" id="RHEA:11972"/>
        <dbReference type="ChEBI" id="CHEBI:15377"/>
        <dbReference type="ChEBI" id="CHEBI:15378"/>
        <dbReference type="ChEBI" id="CHEBI:15379"/>
        <dbReference type="ChEBI" id="CHEBI:29033"/>
        <dbReference type="ChEBI" id="CHEBI:78619"/>
        <dbReference type="EC" id="1.16.3.2"/>
    </reaction>
</comment>
<feature type="binding site" evidence="6">
    <location>
        <position position="53"/>
    </location>
    <ligand>
        <name>Fe cation</name>
        <dbReference type="ChEBI" id="CHEBI:24875"/>
        <label>1</label>
    </ligand>
</feature>
<name>A0A9D5JVV2_9BACT</name>
<dbReference type="PROSITE" id="PS50905">
    <property type="entry name" value="FERRITIN_LIKE"/>
    <property type="match status" value="1"/>
</dbReference>
<reference evidence="9" key="1">
    <citation type="submission" date="2019-11" db="EMBL/GenBank/DDBJ databases">
        <title>Microbial mats filling the niche in hypersaline microbial mats.</title>
        <authorList>
            <person name="Wong H.L."/>
            <person name="Macleod F.I."/>
            <person name="White R.A. III"/>
            <person name="Burns B.P."/>
        </authorList>
    </citation>
    <scope>NUCLEOTIDE SEQUENCE</scope>
    <source>
        <strain evidence="9">Rbin_158</strain>
    </source>
</reference>
<dbReference type="Gene3D" id="1.20.1260.10">
    <property type="match status" value="1"/>
</dbReference>
<feature type="binding site" evidence="6">
    <location>
        <position position="127"/>
    </location>
    <ligand>
        <name>Fe cation</name>
        <dbReference type="ChEBI" id="CHEBI:24875"/>
        <label>1</label>
    </ligand>
</feature>
<gene>
    <name evidence="9" type="ORF">GF339_10895</name>
</gene>
<evidence type="ECO:0000256" key="3">
    <source>
        <dbReference type="ARBA" id="ARBA00022723"/>
    </source>
</evidence>
<accession>A0A9D5JVV2</accession>
<evidence type="ECO:0000256" key="4">
    <source>
        <dbReference type="ARBA" id="ARBA00023002"/>
    </source>
</evidence>
<keyword evidence="3 6" id="KW-0479">Metal-binding</keyword>
<evidence type="ECO:0000256" key="5">
    <source>
        <dbReference type="ARBA" id="ARBA00023004"/>
    </source>
</evidence>
<evidence type="ECO:0000256" key="2">
    <source>
        <dbReference type="ARBA" id="ARBA00022434"/>
    </source>
</evidence>
<keyword evidence="4" id="KW-0560">Oxidoreductase</keyword>
<dbReference type="InterPro" id="IPR009040">
    <property type="entry name" value="Ferritin-like_diiron"/>
</dbReference>
<feature type="domain" description="Ferritin-like diiron" evidence="8">
    <location>
        <begin position="1"/>
        <end position="145"/>
    </location>
</feature>
<organism evidence="9 10">
    <name type="scientific">candidate division KSB3 bacterium</name>
    <dbReference type="NCBI Taxonomy" id="2044937"/>
    <lineage>
        <taxon>Bacteria</taxon>
        <taxon>candidate division KSB3</taxon>
    </lineage>
</organism>
<feature type="binding site" evidence="6">
    <location>
        <position position="17"/>
    </location>
    <ligand>
        <name>Fe cation</name>
        <dbReference type="ChEBI" id="CHEBI:24875"/>
        <label>1</label>
    </ligand>
</feature>
<dbReference type="InterPro" id="IPR008331">
    <property type="entry name" value="Ferritin_DPS_dom"/>
</dbReference>
<dbReference type="Pfam" id="PF00210">
    <property type="entry name" value="Ferritin"/>
    <property type="match status" value="1"/>
</dbReference>
<feature type="binding site" evidence="6">
    <location>
        <position position="94"/>
    </location>
    <ligand>
        <name>Fe cation</name>
        <dbReference type="ChEBI" id="CHEBI:24875"/>
        <label>1</label>
    </ligand>
</feature>
<dbReference type="PANTHER" id="PTHR11431:SF127">
    <property type="entry name" value="BACTERIAL NON-HEME FERRITIN"/>
    <property type="match status" value="1"/>
</dbReference>
<dbReference type="Proteomes" id="UP000649604">
    <property type="component" value="Unassembled WGS sequence"/>
</dbReference>
<keyword evidence="5 6" id="KW-0408">Iron</keyword>
<keyword evidence="2 7" id="KW-0409">Iron storage</keyword>
<dbReference type="InterPro" id="IPR001519">
    <property type="entry name" value="Ferritin"/>
</dbReference>
<dbReference type="GO" id="GO:0005829">
    <property type="term" value="C:cytosol"/>
    <property type="evidence" value="ECO:0007669"/>
    <property type="project" value="TreeGrafter"/>
</dbReference>
<dbReference type="GO" id="GO:0042802">
    <property type="term" value="F:identical protein binding"/>
    <property type="evidence" value="ECO:0007669"/>
    <property type="project" value="UniProtKB-ARBA"/>
</dbReference>
<dbReference type="InterPro" id="IPR009078">
    <property type="entry name" value="Ferritin-like_SF"/>
</dbReference>
<evidence type="ECO:0000259" key="8">
    <source>
        <dbReference type="PROSITE" id="PS50905"/>
    </source>
</evidence>
<dbReference type="GO" id="GO:0004322">
    <property type="term" value="F:ferroxidase activity"/>
    <property type="evidence" value="ECO:0007669"/>
    <property type="project" value="TreeGrafter"/>
</dbReference>
<keyword evidence="7" id="KW-0963">Cytoplasm</keyword>
<dbReference type="CDD" id="cd01055">
    <property type="entry name" value="Nonheme_Ferritin"/>
    <property type="match status" value="1"/>
</dbReference>
<evidence type="ECO:0000256" key="7">
    <source>
        <dbReference type="RuleBase" id="RU361145"/>
    </source>
</evidence>
<dbReference type="EC" id="1.16.3.2" evidence="7"/>
<sequence>MISKKMEEALNKQINAEFYSSYLYLSMAADFEAKNLDGFAIWMKVQAQEEWGHGMKIYTYINEQQGKVQLGMIEAPPIQWGSPLEAFEAAYQHEQKVTAMINDLVGIAIDEKDHASHIFLQWFVNEQVEEESTASGIVEKLKMIGDRPQGLFMIDRELARRQAE</sequence>
<comment type="function">
    <text evidence="7">Iron-storage protein.</text>
</comment>
<dbReference type="EMBL" id="WJJP01000354">
    <property type="protein sequence ID" value="MBD3325083.1"/>
    <property type="molecule type" value="Genomic_DNA"/>
</dbReference>
<protein>
    <recommendedName>
        <fullName evidence="7">Ferritin</fullName>
        <ecNumber evidence="7">1.16.3.2</ecNumber>
    </recommendedName>
</protein>
<proteinExistence type="inferred from homology"/>
<dbReference type="PANTHER" id="PTHR11431">
    <property type="entry name" value="FERRITIN"/>
    <property type="match status" value="1"/>
</dbReference>
<comment type="similarity">
    <text evidence="1 7">Belongs to the ferritin family. Prokaryotic subfamily.</text>
</comment>
<evidence type="ECO:0000313" key="9">
    <source>
        <dbReference type="EMBL" id="MBD3325083.1"/>
    </source>
</evidence>
<dbReference type="SUPFAM" id="SSF47240">
    <property type="entry name" value="Ferritin-like"/>
    <property type="match status" value="1"/>
</dbReference>
<feature type="binding site" evidence="6">
    <location>
        <position position="50"/>
    </location>
    <ligand>
        <name>Fe cation</name>
        <dbReference type="ChEBI" id="CHEBI:24875"/>
        <label>1</label>
    </ligand>
</feature>
<dbReference type="AlphaFoldDB" id="A0A9D5JVV2"/>
<comment type="caution">
    <text evidence="9">The sequence shown here is derived from an EMBL/GenBank/DDBJ whole genome shotgun (WGS) entry which is preliminary data.</text>
</comment>
<dbReference type="InterPro" id="IPR041719">
    <property type="entry name" value="Ferritin_prok"/>
</dbReference>
<evidence type="ECO:0000256" key="6">
    <source>
        <dbReference type="PIRSR" id="PIRSR601519-1"/>
    </source>
</evidence>
<dbReference type="GO" id="GO:0006879">
    <property type="term" value="P:intracellular iron ion homeostasis"/>
    <property type="evidence" value="ECO:0007669"/>
    <property type="project" value="UniProtKB-KW"/>
</dbReference>
<dbReference type="GO" id="GO:0008199">
    <property type="term" value="F:ferric iron binding"/>
    <property type="evidence" value="ECO:0007669"/>
    <property type="project" value="InterPro"/>
</dbReference>
<comment type="subcellular location">
    <subcellularLocation>
        <location evidence="7">Cytoplasm</location>
    </subcellularLocation>
</comment>
<dbReference type="InterPro" id="IPR012347">
    <property type="entry name" value="Ferritin-like"/>
</dbReference>
<evidence type="ECO:0000313" key="10">
    <source>
        <dbReference type="Proteomes" id="UP000649604"/>
    </source>
</evidence>